<keyword evidence="1" id="KW-0472">Membrane</keyword>
<feature type="transmembrane region" description="Helical" evidence="1">
    <location>
        <begin position="205"/>
        <end position="225"/>
    </location>
</feature>
<feature type="transmembrane region" description="Helical" evidence="1">
    <location>
        <begin position="143"/>
        <end position="165"/>
    </location>
</feature>
<evidence type="ECO:0000259" key="3">
    <source>
        <dbReference type="Pfam" id="PF07670"/>
    </source>
</evidence>
<organism evidence="4 5">
    <name type="scientific">Blautia segnis</name>
    <dbReference type="NCBI Taxonomy" id="2763030"/>
    <lineage>
        <taxon>Bacteria</taxon>
        <taxon>Bacillati</taxon>
        <taxon>Bacillota</taxon>
        <taxon>Clostridia</taxon>
        <taxon>Lachnospirales</taxon>
        <taxon>Lachnospiraceae</taxon>
        <taxon>Blautia</taxon>
    </lineage>
</organism>
<protein>
    <recommendedName>
        <fullName evidence="3">Nucleoside transporter/FeoB GTPase Gate domain-containing protein</fullName>
    </recommendedName>
</protein>
<evidence type="ECO:0000256" key="1">
    <source>
        <dbReference type="SAM" id="Phobius"/>
    </source>
</evidence>
<evidence type="ECO:0000256" key="2">
    <source>
        <dbReference type="SAM" id="SignalP"/>
    </source>
</evidence>
<feature type="signal peptide" evidence="2">
    <location>
        <begin position="1"/>
        <end position="26"/>
    </location>
</feature>
<gene>
    <name evidence="4" type="ORF">H8S54_08605</name>
</gene>
<feature type="transmembrane region" description="Helical" evidence="1">
    <location>
        <begin position="66"/>
        <end position="89"/>
    </location>
</feature>
<feature type="domain" description="Nucleoside transporter/FeoB GTPase Gate" evidence="3">
    <location>
        <begin position="38"/>
        <end position="133"/>
    </location>
</feature>
<feature type="transmembrane region" description="Helical" evidence="1">
    <location>
        <begin position="231"/>
        <end position="250"/>
    </location>
</feature>
<proteinExistence type="predicted"/>
<sequence>MKKRITILTICLLLAFLLAFPKEALAAAREGLGLWLDTLLPTLLPFLILTGILLRTDGITRIVQPIAPFFKVLTGLSGEGAYAFVLGLLCGYPMGAKLTADLYHAGKINRQESEYLLTFCNNPSPAFLVTYVGQICLEGKVPVGFLVGILFLSDMTCMCFFRFFVFRKKSTPVFADLESTENRAAAQGGILDSVIMNSFETMAKLGGYILMFSIISACVSHFWFLPPGGKYIFFGMIEVTTGVHGLLFSGFPFRLRVLLALCMSAFGGLCIVAQTKSVLGKDLSLRPYASAKCLNTAITAVLTLLFL</sequence>
<dbReference type="Pfam" id="PF07670">
    <property type="entry name" value="Gate"/>
    <property type="match status" value="1"/>
</dbReference>
<keyword evidence="2" id="KW-0732">Signal</keyword>
<name>A0A8I0AI68_9FIRM</name>
<keyword evidence="5" id="KW-1185">Reference proteome</keyword>
<evidence type="ECO:0000313" key="4">
    <source>
        <dbReference type="EMBL" id="MBC5651165.1"/>
    </source>
</evidence>
<feature type="transmembrane region" description="Helical" evidence="1">
    <location>
        <begin position="257"/>
        <end position="275"/>
    </location>
</feature>
<reference evidence="4 5" key="1">
    <citation type="submission" date="2020-08" db="EMBL/GenBank/DDBJ databases">
        <title>Genome public.</title>
        <authorList>
            <person name="Liu C."/>
            <person name="Sun Q."/>
        </authorList>
    </citation>
    <scope>NUCLEOTIDE SEQUENCE [LARGE SCALE GENOMIC DNA]</scope>
    <source>
        <strain evidence="4 5">BX17</strain>
    </source>
</reference>
<feature type="transmembrane region" description="Helical" evidence="1">
    <location>
        <begin position="36"/>
        <end position="54"/>
    </location>
</feature>
<dbReference type="AlphaFoldDB" id="A0A8I0AI68"/>
<dbReference type="EMBL" id="JACOOT010000019">
    <property type="protein sequence ID" value="MBC5651165.1"/>
    <property type="molecule type" value="Genomic_DNA"/>
</dbReference>
<dbReference type="RefSeq" id="WP_186901298.1">
    <property type="nucleotide sequence ID" value="NZ_JACOOT010000019.1"/>
</dbReference>
<comment type="caution">
    <text evidence="4">The sequence shown here is derived from an EMBL/GenBank/DDBJ whole genome shotgun (WGS) entry which is preliminary data.</text>
</comment>
<keyword evidence="1" id="KW-1133">Transmembrane helix</keyword>
<dbReference type="Proteomes" id="UP000652847">
    <property type="component" value="Unassembled WGS sequence"/>
</dbReference>
<evidence type="ECO:0000313" key="5">
    <source>
        <dbReference type="Proteomes" id="UP000652847"/>
    </source>
</evidence>
<keyword evidence="1" id="KW-0812">Transmembrane</keyword>
<feature type="chain" id="PRO_5034471518" description="Nucleoside transporter/FeoB GTPase Gate domain-containing protein" evidence="2">
    <location>
        <begin position="27"/>
        <end position="307"/>
    </location>
</feature>
<dbReference type="InterPro" id="IPR011642">
    <property type="entry name" value="Gate_dom"/>
</dbReference>
<accession>A0A8I0AI68</accession>